<keyword evidence="2" id="KW-1003">Cell membrane</keyword>
<accession>A0A133N464</accession>
<dbReference type="Pfam" id="PF02361">
    <property type="entry name" value="CbiQ"/>
    <property type="match status" value="1"/>
</dbReference>
<reference evidence="6 7" key="1">
    <citation type="submission" date="2020-05" db="EMBL/GenBank/DDBJ databases">
        <title>FDA dAtabase for Regulatory Grade micrObial Sequences (FDA-ARGOS): Supporting development and validation of Infectious Disease Dx tests.</title>
        <authorList>
            <person name="Pederson C."/>
            <person name="Tallon L."/>
            <person name="Sadzewicz L."/>
            <person name="Zhao X."/>
            <person name="Vavikolanu K."/>
            <person name="Mehta A."/>
            <person name="Aluvathingal J."/>
            <person name="Nadendla S."/>
            <person name="Myers T."/>
            <person name="Yan Y."/>
            <person name="Sichtig H."/>
        </authorList>
    </citation>
    <scope>NUCLEOTIDE SEQUENCE [LARGE SCALE GENOMIC DNA]</scope>
    <source>
        <strain evidence="6 7">FDAARGOS_764</strain>
    </source>
</reference>
<evidence type="ECO:0000256" key="2">
    <source>
        <dbReference type="ARBA" id="ARBA00022475"/>
    </source>
</evidence>
<dbReference type="PANTHER" id="PTHR34857:SF2">
    <property type="entry name" value="SLL0384 PROTEIN"/>
    <property type="match status" value="1"/>
</dbReference>
<keyword evidence="5" id="KW-0472">Membrane</keyword>
<evidence type="ECO:0000313" key="7">
    <source>
        <dbReference type="Proteomes" id="UP000502899"/>
    </source>
</evidence>
<keyword evidence="4" id="KW-1133">Transmembrane helix</keyword>
<sequence>MKIDFRTKLFLTIIIGVSATEGSISMSYKYLGILLAIFPYLLAILDKKWSLIGKGLFYTGIAVVGQIVASKYPNSYLGMVFNLYCGIILRILPGVMMGYYTVTTTKMSDLVYSLKKIKFPDYIIIPISVMFRFFYSIKEDYKIIGEAMYMHGLTMKNFFKNPAKILEYRFVPLLMIVSQTADNVAISAMTRGMKMNKERSSISCARLKTADYVLLSFGIYIIILFIRIKIC</sequence>
<evidence type="ECO:0000256" key="5">
    <source>
        <dbReference type="ARBA" id="ARBA00023136"/>
    </source>
</evidence>
<name>A0A133N464_FINMA</name>
<organism evidence="6 7">
    <name type="scientific">Finegoldia magna</name>
    <name type="common">Peptostreptococcus magnus</name>
    <dbReference type="NCBI Taxonomy" id="1260"/>
    <lineage>
        <taxon>Bacteria</taxon>
        <taxon>Bacillati</taxon>
        <taxon>Bacillota</taxon>
        <taxon>Tissierellia</taxon>
        <taxon>Tissierellales</taxon>
        <taxon>Peptoniphilaceae</taxon>
        <taxon>Finegoldia</taxon>
    </lineage>
</organism>
<evidence type="ECO:0000256" key="1">
    <source>
        <dbReference type="ARBA" id="ARBA00004141"/>
    </source>
</evidence>
<evidence type="ECO:0000256" key="4">
    <source>
        <dbReference type="ARBA" id="ARBA00022989"/>
    </source>
</evidence>
<dbReference type="PANTHER" id="PTHR34857">
    <property type="entry name" value="SLL0384 PROTEIN"/>
    <property type="match status" value="1"/>
</dbReference>
<protein>
    <submittedName>
        <fullName evidence="6">Energy-coupling factor transporter transmembrane protein EcfT</fullName>
    </submittedName>
</protein>
<dbReference type="InterPro" id="IPR051611">
    <property type="entry name" value="ECF_transporter_component"/>
</dbReference>
<dbReference type="AlphaFoldDB" id="A0A133N464"/>
<evidence type="ECO:0000313" key="6">
    <source>
        <dbReference type="EMBL" id="QKH78875.1"/>
    </source>
</evidence>
<dbReference type="CDD" id="cd16914">
    <property type="entry name" value="EcfT"/>
    <property type="match status" value="1"/>
</dbReference>
<comment type="subcellular location">
    <subcellularLocation>
        <location evidence="1">Membrane</location>
        <topology evidence="1">Multi-pass membrane protein</topology>
    </subcellularLocation>
</comment>
<gene>
    <name evidence="6" type="ORF">FOC70_00245</name>
</gene>
<proteinExistence type="predicted"/>
<dbReference type="EMBL" id="CP054000">
    <property type="protein sequence ID" value="QKH78875.1"/>
    <property type="molecule type" value="Genomic_DNA"/>
</dbReference>
<dbReference type="InterPro" id="IPR003339">
    <property type="entry name" value="ABC/ECF_trnsptr_transmembrane"/>
</dbReference>
<evidence type="ECO:0000256" key="3">
    <source>
        <dbReference type="ARBA" id="ARBA00022692"/>
    </source>
</evidence>
<keyword evidence="3 6" id="KW-0812">Transmembrane</keyword>
<dbReference type="RefSeq" id="WP_002837063.1">
    <property type="nucleotide sequence ID" value="NZ_CAUPKI010000007.1"/>
</dbReference>
<dbReference type="Proteomes" id="UP000502899">
    <property type="component" value="Chromosome"/>
</dbReference>
<dbReference type="GO" id="GO:0005886">
    <property type="term" value="C:plasma membrane"/>
    <property type="evidence" value="ECO:0007669"/>
    <property type="project" value="UniProtKB-ARBA"/>
</dbReference>